<dbReference type="Gene3D" id="3.30.470.20">
    <property type="entry name" value="ATP-grasp fold, B domain"/>
    <property type="match status" value="1"/>
</dbReference>
<dbReference type="Proteomes" id="UP000076796">
    <property type="component" value="Unassembled WGS sequence"/>
</dbReference>
<organism evidence="1 2">
    <name type="scientific">Paenibacillus glucanolyticus</name>
    <dbReference type="NCBI Taxonomy" id="59843"/>
    <lineage>
        <taxon>Bacteria</taxon>
        <taxon>Bacillati</taxon>
        <taxon>Bacillota</taxon>
        <taxon>Bacilli</taxon>
        <taxon>Bacillales</taxon>
        <taxon>Paenibacillaceae</taxon>
        <taxon>Paenibacillus</taxon>
    </lineage>
</organism>
<dbReference type="STRING" id="59843.A3958_15065"/>
<dbReference type="AlphaFoldDB" id="A0A163KJ43"/>
<accession>A0A163KJ43</accession>
<dbReference type="EMBL" id="LWMH01000001">
    <property type="protein sequence ID" value="KZS47269.1"/>
    <property type="molecule type" value="Genomic_DNA"/>
</dbReference>
<reference evidence="1" key="1">
    <citation type="journal article" date="2016" name="Genome Announc.">
        <title>Draft genomes of two strains of Paenibacillus glucanolyticus with capability to degrade lignocellulose.</title>
        <authorList>
            <person name="Mathews S.L."/>
            <person name="Pawlak J."/>
            <person name="Grunden A.M."/>
        </authorList>
    </citation>
    <scope>NUCLEOTIDE SEQUENCE [LARGE SCALE GENOMIC DNA]</scope>
    <source>
        <strain evidence="1">SLM1</strain>
    </source>
</reference>
<gene>
    <name evidence="1" type="ORF">AWU65_15705</name>
</gene>
<evidence type="ECO:0000313" key="2">
    <source>
        <dbReference type="Proteomes" id="UP000076796"/>
    </source>
</evidence>
<evidence type="ECO:0000313" key="1">
    <source>
        <dbReference type="EMBL" id="KZS47269.1"/>
    </source>
</evidence>
<keyword evidence="2" id="KW-1185">Reference proteome</keyword>
<dbReference type="Pfam" id="PF14398">
    <property type="entry name" value="ATPgrasp_YheCD"/>
    <property type="match status" value="1"/>
</dbReference>
<comment type="caution">
    <text evidence="1">The sequence shown here is derived from an EMBL/GenBank/DDBJ whole genome shotgun (WGS) entry which is preliminary data.</text>
</comment>
<dbReference type="KEGG" id="pglu:A3958_15065"/>
<dbReference type="OrthoDB" id="7869153at2"/>
<dbReference type="InterPro" id="IPR026838">
    <property type="entry name" value="YheC/D"/>
</dbReference>
<proteinExistence type="predicted"/>
<protein>
    <recommendedName>
        <fullName evidence="3">ATP-grasp domain-containing protein</fullName>
    </recommendedName>
</protein>
<evidence type="ECO:0008006" key="3">
    <source>
        <dbReference type="Google" id="ProtNLM"/>
    </source>
</evidence>
<sequence>MSHRYPALNELGLDLAVDQDLTPWILEVNTLPDPCPFTKLREQDTIQRIVAYGRAYGRRYPLNCTKSKQGE</sequence>
<name>A0A163KJ43_9BACL</name>